<name>A0A545STD5_9PROT</name>
<gene>
    <name evidence="3" type="ORF">FKG95_29045</name>
</gene>
<keyword evidence="4" id="KW-1185">Reference proteome</keyword>
<evidence type="ECO:0000259" key="2">
    <source>
        <dbReference type="Pfam" id="PF07331"/>
    </source>
</evidence>
<evidence type="ECO:0000313" key="3">
    <source>
        <dbReference type="EMBL" id="TQV68211.1"/>
    </source>
</evidence>
<dbReference type="OrthoDB" id="7365255at2"/>
<dbReference type="RefSeq" id="WP_142899976.1">
    <property type="nucleotide sequence ID" value="NZ_ML660074.1"/>
</dbReference>
<feature type="domain" description="DUF1468" evidence="2">
    <location>
        <begin position="9"/>
        <end position="158"/>
    </location>
</feature>
<keyword evidence="1" id="KW-1133">Transmembrane helix</keyword>
<evidence type="ECO:0000313" key="4">
    <source>
        <dbReference type="Proteomes" id="UP000315252"/>
    </source>
</evidence>
<keyword evidence="1" id="KW-0812">Transmembrane</keyword>
<reference evidence="3 4" key="1">
    <citation type="submission" date="2019-06" db="EMBL/GenBank/DDBJ databases">
        <title>Whole genome sequence for Rhodospirillaceae sp. R148.</title>
        <authorList>
            <person name="Wang G."/>
        </authorList>
    </citation>
    <scope>NUCLEOTIDE SEQUENCE [LARGE SCALE GENOMIC DNA]</scope>
    <source>
        <strain evidence="3 4">R148</strain>
    </source>
</reference>
<dbReference type="Pfam" id="PF07331">
    <property type="entry name" value="TctB"/>
    <property type="match status" value="1"/>
</dbReference>
<feature type="transmembrane region" description="Helical" evidence="1">
    <location>
        <begin position="90"/>
        <end position="120"/>
    </location>
</feature>
<dbReference type="EMBL" id="VHSH01000023">
    <property type="protein sequence ID" value="TQV68211.1"/>
    <property type="molecule type" value="Genomic_DNA"/>
</dbReference>
<dbReference type="AlphaFoldDB" id="A0A545STD5"/>
<protein>
    <recommendedName>
        <fullName evidence="2">DUF1468 domain-containing protein</fullName>
    </recommendedName>
</protein>
<feature type="transmembrane region" description="Helical" evidence="1">
    <location>
        <begin position="9"/>
        <end position="28"/>
    </location>
</feature>
<accession>A0A545STD5</accession>
<dbReference type="InterPro" id="IPR009936">
    <property type="entry name" value="DUF1468"/>
</dbReference>
<feature type="transmembrane region" description="Helical" evidence="1">
    <location>
        <begin position="40"/>
        <end position="58"/>
    </location>
</feature>
<dbReference type="Proteomes" id="UP000315252">
    <property type="component" value="Unassembled WGS sequence"/>
</dbReference>
<evidence type="ECO:0000256" key="1">
    <source>
        <dbReference type="SAM" id="Phobius"/>
    </source>
</evidence>
<keyword evidence="1" id="KW-0472">Membrane</keyword>
<proteinExistence type="predicted"/>
<organism evidence="3 4">
    <name type="scientific">Denitrobaculum tricleocarpae</name>
    <dbReference type="NCBI Taxonomy" id="2591009"/>
    <lineage>
        <taxon>Bacteria</taxon>
        <taxon>Pseudomonadati</taxon>
        <taxon>Pseudomonadota</taxon>
        <taxon>Alphaproteobacteria</taxon>
        <taxon>Rhodospirillales</taxon>
        <taxon>Rhodospirillaceae</taxon>
        <taxon>Denitrobaculum</taxon>
    </lineage>
</organism>
<sequence length="166" mass="18213">MSLPNRDTIIAIGLLFFTGVLIWASFDIRSPDYGTLAPSAWPRSVLGILLVFGLIYLFQSLRAAPAAASAEESEARGGLMGWFVKYRNPLWCYLIYFLFLATLPFFGALIGGILLVFFLLSVLGGFAPKKLLLHGAIATISMGAMWSIFTFGLRVILPRGSLFEVI</sequence>
<feature type="transmembrane region" description="Helical" evidence="1">
    <location>
        <begin position="132"/>
        <end position="157"/>
    </location>
</feature>
<comment type="caution">
    <text evidence="3">The sequence shown here is derived from an EMBL/GenBank/DDBJ whole genome shotgun (WGS) entry which is preliminary data.</text>
</comment>